<dbReference type="GO" id="GO:0098552">
    <property type="term" value="C:side of membrane"/>
    <property type="evidence" value="ECO:0007669"/>
    <property type="project" value="UniProtKB-KW"/>
</dbReference>
<comment type="similarity">
    <text evidence="4">Belongs to the RBT5 family.</text>
</comment>
<keyword evidence="6" id="KW-0325">Glycoprotein</keyword>
<evidence type="ECO:0000256" key="7">
    <source>
        <dbReference type="ARBA" id="ARBA00022692"/>
    </source>
</evidence>
<evidence type="ECO:0000256" key="10">
    <source>
        <dbReference type="ARBA" id="ARBA00023136"/>
    </source>
</evidence>
<keyword evidence="13" id="KW-0349">Heme</keyword>
<dbReference type="InterPro" id="IPR008427">
    <property type="entry name" value="Extracellular_membr_CFEM_dom"/>
</dbReference>
<dbReference type="PANTHER" id="PTHR15549">
    <property type="entry name" value="PAIRED IMMUNOGLOBULIN-LIKE TYPE 2 RECEPTOR"/>
    <property type="match status" value="1"/>
</dbReference>
<accession>A0A2J6PPB7</accession>
<keyword evidence="8" id="KW-0732">Signal</keyword>
<comment type="subcellular location">
    <subcellularLocation>
        <location evidence="2">Membrane</location>
        <topology evidence="2">Lipid-anchor</topology>
        <topology evidence="2">GPI-anchor</topology>
    </subcellularLocation>
    <subcellularLocation>
        <location evidence="1">Membrane</location>
        <topology evidence="1">Single-pass membrane protein</topology>
    </subcellularLocation>
    <subcellularLocation>
        <location evidence="3">Secreted</location>
    </subcellularLocation>
</comment>
<dbReference type="Proteomes" id="UP000235672">
    <property type="component" value="Unassembled WGS sequence"/>
</dbReference>
<feature type="compositionally biased region" description="Low complexity" evidence="14">
    <location>
        <begin position="104"/>
        <end position="121"/>
    </location>
</feature>
<evidence type="ECO:0000313" key="17">
    <source>
        <dbReference type="EMBL" id="PMD15839.1"/>
    </source>
</evidence>
<keyword evidence="13" id="KW-0479">Metal-binding</keyword>
<keyword evidence="7 15" id="KW-0812">Transmembrane</keyword>
<evidence type="ECO:0000256" key="4">
    <source>
        <dbReference type="ARBA" id="ARBA00010031"/>
    </source>
</evidence>
<evidence type="ECO:0000313" key="18">
    <source>
        <dbReference type="Proteomes" id="UP000235672"/>
    </source>
</evidence>
<proteinExistence type="inferred from homology"/>
<feature type="binding site" description="axial binding residue" evidence="13">
    <location>
        <position position="22"/>
    </location>
    <ligand>
        <name>heme</name>
        <dbReference type="ChEBI" id="CHEBI:30413"/>
    </ligand>
    <ligandPart>
        <name>Fe</name>
        <dbReference type="ChEBI" id="CHEBI:18248"/>
    </ligandPart>
</feature>
<feature type="region of interest" description="Disordered" evidence="14">
    <location>
        <begin position="104"/>
        <end position="123"/>
    </location>
</feature>
<evidence type="ECO:0000256" key="3">
    <source>
        <dbReference type="ARBA" id="ARBA00004613"/>
    </source>
</evidence>
<dbReference type="GO" id="GO:0005576">
    <property type="term" value="C:extracellular region"/>
    <property type="evidence" value="ECO:0007669"/>
    <property type="project" value="UniProtKB-SubCell"/>
</dbReference>
<feature type="disulfide bond" evidence="13">
    <location>
        <begin position="27"/>
        <end position="60"/>
    </location>
</feature>
<dbReference type="GO" id="GO:0071944">
    <property type="term" value="C:cell periphery"/>
    <property type="evidence" value="ECO:0007669"/>
    <property type="project" value="UniProtKB-ARBA"/>
</dbReference>
<reference evidence="17 18" key="1">
    <citation type="submission" date="2016-05" db="EMBL/GenBank/DDBJ databases">
        <title>A degradative enzymes factory behind the ericoid mycorrhizal symbiosis.</title>
        <authorList>
            <consortium name="DOE Joint Genome Institute"/>
            <person name="Martino E."/>
            <person name="Morin E."/>
            <person name="Grelet G."/>
            <person name="Kuo A."/>
            <person name="Kohler A."/>
            <person name="Daghino S."/>
            <person name="Barry K."/>
            <person name="Choi C."/>
            <person name="Cichocki N."/>
            <person name="Clum A."/>
            <person name="Copeland A."/>
            <person name="Hainaut M."/>
            <person name="Haridas S."/>
            <person name="Labutti K."/>
            <person name="Lindquist E."/>
            <person name="Lipzen A."/>
            <person name="Khouja H.-R."/>
            <person name="Murat C."/>
            <person name="Ohm R."/>
            <person name="Olson A."/>
            <person name="Spatafora J."/>
            <person name="Veneault-Fourrey C."/>
            <person name="Henrissat B."/>
            <person name="Grigoriev I."/>
            <person name="Martin F."/>
            <person name="Perotto S."/>
        </authorList>
    </citation>
    <scope>NUCLEOTIDE SEQUENCE [LARGE SCALE GENOMIC DNA]</scope>
    <source>
        <strain evidence="17 18">UAMH 7357</strain>
    </source>
</reference>
<sequence length="249" mass="25499">MKQSCLAEYTSGNLIAGCSSLDVACICSNPGFISEFSCCIYSGCSAADQQTAIAYATQLCASNGVTNLPTSAGCTSTVSSASSIIASATGGSVTSSGISSATTTQLSSGASSSPATSFSTSPNSGLSTGAKAGIAVGAIAGAIIVVLALFLLLRKRKIHEPQVPAGNMQLRYDIPREAEFPAEKPTGTVQGRELETPANKHELESPKKEKTIQRGGLATGANDHELWRIGSHSPETFTTVIGKRSSVRC</sequence>
<evidence type="ECO:0000256" key="9">
    <source>
        <dbReference type="ARBA" id="ARBA00022989"/>
    </source>
</evidence>
<keyword evidence="11 13" id="KW-1015">Disulfide bond</keyword>
<protein>
    <recommendedName>
        <fullName evidence="16">CFEM domain-containing protein</fullName>
    </recommendedName>
</protein>
<keyword evidence="9 15" id="KW-1133">Transmembrane helix</keyword>
<feature type="region of interest" description="Disordered" evidence="14">
    <location>
        <begin position="183"/>
        <end position="215"/>
    </location>
</feature>
<dbReference type="AlphaFoldDB" id="A0A2J6PPB7"/>
<keyword evidence="5" id="KW-0964">Secreted</keyword>
<comment type="caution">
    <text evidence="13">Lacks conserved residue(s) required for the propagation of feature annotation.</text>
</comment>
<keyword evidence="12" id="KW-0449">Lipoprotein</keyword>
<evidence type="ECO:0000256" key="8">
    <source>
        <dbReference type="ARBA" id="ARBA00022729"/>
    </source>
</evidence>
<evidence type="ECO:0000256" key="1">
    <source>
        <dbReference type="ARBA" id="ARBA00004167"/>
    </source>
</evidence>
<evidence type="ECO:0000256" key="6">
    <source>
        <dbReference type="ARBA" id="ARBA00022622"/>
    </source>
</evidence>
<name>A0A2J6PPB7_9HELO</name>
<organism evidence="17 18">
    <name type="scientific">Hyaloscypha hepaticicola</name>
    <dbReference type="NCBI Taxonomy" id="2082293"/>
    <lineage>
        <taxon>Eukaryota</taxon>
        <taxon>Fungi</taxon>
        <taxon>Dikarya</taxon>
        <taxon>Ascomycota</taxon>
        <taxon>Pezizomycotina</taxon>
        <taxon>Leotiomycetes</taxon>
        <taxon>Helotiales</taxon>
        <taxon>Hyaloscyphaceae</taxon>
        <taxon>Hyaloscypha</taxon>
    </lineage>
</organism>
<dbReference type="CDD" id="cd21699">
    <property type="entry name" value="JMTM_APP_like"/>
    <property type="match status" value="1"/>
</dbReference>
<dbReference type="InterPro" id="IPR051694">
    <property type="entry name" value="Immunoregulatory_rcpt-like"/>
</dbReference>
<keyword evidence="10 15" id="KW-0472">Membrane</keyword>
<dbReference type="EMBL" id="KZ613510">
    <property type="protein sequence ID" value="PMD15839.1"/>
    <property type="molecule type" value="Genomic_DNA"/>
</dbReference>
<keyword evidence="13" id="KW-0408">Iron</keyword>
<dbReference type="GO" id="GO:0046872">
    <property type="term" value="F:metal ion binding"/>
    <property type="evidence" value="ECO:0007669"/>
    <property type="project" value="UniProtKB-UniRule"/>
</dbReference>
<evidence type="ECO:0000256" key="2">
    <source>
        <dbReference type="ARBA" id="ARBA00004589"/>
    </source>
</evidence>
<evidence type="ECO:0000256" key="11">
    <source>
        <dbReference type="ARBA" id="ARBA00023157"/>
    </source>
</evidence>
<evidence type="ECO:0000256" key="15">
    <source>
        <dbReference type="SAM" id="Phobius"/>
    </source>
</evidence>
<feature type="transmembrane region" description="Helical" evidence="15">
    <location>
        <begin position="132"/>
        <end position="153"/>
    </location>
</feature>
<keyword evidence="18" id="KW-1185">Reference proteome</keyword>
<dbReference type="PROSITE" id="PS52012">
    <property type="entry name" value="CFEM"/>
    <property type="match status" value="1"/>
</dbReference>
<evidence type="ECO:0000256" key="13">
    <source>
        <dbReference type="PROSITE-ProRule" id="PRU01356"/>
    </source>
</evidence>
<evidence type="ECO:0000256" key="12">
    <source>
        <dbReference type="ARBA" id="ARBA00023288"/>
    </source>
</evidence>
<gene>
    <name evidence="17" type="ORF">NA56DRAFT_649890</name>
</gene>
<feature type="disulfide bond" evidence="13">
    <location>
        <begin position="18"/>
        <end position="25"/>
    </location>
</feature>
<evidence type="ECO:0000256" key="14">
    <source>
        <dbReference type="SAM" id="MobiDB-lite"/>
    </source>
</evidence>
<dbReference type="OrthoDB" id="3065412at2759"/>
<feature type="compositionally biased region" description="Basic and acidic residues" evidence="14">
    <location>
        <begin position="192"/>
        <end position="212"/>
    </location>
</feature>
<dbReference type="STRING" id="1745343.A0A2J6PPB7"/>
<dbReference type="Pfam" id="PF05730">
    <property type="entry name" value="CFEM"/>
    <property type="match status" value="1"/>
</dbReference>
<feature type="domain" description="CFEM" evidence="16">
    <location>
        <begin position="1"/>
        <end position="83"/>
    </location>
</feature>
<evidence type="ECO:0000256" key="5">
    <source>
        <dbReference type="ARBA" id="ARBA00022525"/>
    </source>
</evidence>
<evidence type="ECO:0000259" key="16">
    <source>
        <dbReference type="PROSITE" id="PS52012"/>
    </source>
</evidence>
<keyword evidence="6" id="KW-0336">GPI-anchor</keyword>